<feature type="domain" description="SAM" evidence="5">
    <location>
        <begin position="853"/>
        <end position="915"/>
    </location>
</feature>
<organism evidence="7 8">
    <name type="scientific">Anopheles albimanus</name>
    <name type="common">New world malaria mosquito</name>
    <dbReference type="NCBI Taxonomy" id="7167"/>
    <lineage>
        <taxon>Eukaryota</taxon>
        <taxon>Metazoa</taxon>
        <taxon>Ecdysozoa</taxon>
        <taxon>Arthropoda</taxon>
        <taxon>Hexapoda</taxon>
        <taxon>Insecta</taxon>
        <taxon>Pterygota</taxon>
        <taxon>Neoptera</taxon>
        <taxon>Endopterygota</taxon>
        <taxon>Diptera</taxon>
        <taxon>Nematocera</taxon>
        <taxon>Culicoidea</taxon>
        <taxon>Culicidae</taxon>
        <taxon>Anophelinae</taxon>
        <taxon>Anopheles</taxon>
    </lineage>
</organism>
<evidence type="ECO:0000313" key="8">
    <source>
        <dbReference type="Proteomes" id="UP000069272"/>
    </source>
</evidence>
<dbReference type="SMART" id="SM00454">
    <property type="entry name" value="SAM"/>
    <property type="match status" value="1"/>
</dbReference>
<feature type="compositionally biased region" description="Basic and acidic residues" evidence="4">
    <location>
        <begin position="460"/>
        <end position="471"/>
    </location>
</feature>
<feature type="domain" description="MD-2-related lipid-recognition" evidence="6">
    <location>
        <begin position="930"/>
        <end position="1031"/>
    </location>
</feature>
<dbReference type="InterPro" id="IPR013761">
    <property type="entry name" value="SAM/pointed_sf"/>
</dbReference>
<evidence type="ECO:0000256" key="1">
    <source>
        <dbReference type="ARBA" id="ARBA00004613"/>
    </source>
</evidence>
<dbReference type="EnsemblMetazoa" id="AALB009980-RA">
    <property type="protein sequence ID" value="AALB009980-PA"/>
    <property type="gene ID" value="AALB009980"/>
</dbReference>
<dbReference type="SUPFAM" id="SSF47769">
    <property type="entry name" value="SAM/Pointed domain"/>
    <property type="match status" value="1"/>
</dbReference>
<dbReference type="FunFam" id="2.60.40.770:FF:000001">
    <property type="entry name" value="NPC intracellular cholesterol transporter 2"/>
    <property type="match status" value="1"/>
</dbReference>
<feature type="compositionally biased region" description="Polar residues" evidence="4">
    <location>
        <begin position="302"/>
        <end position="312"/>
    </location>
</feature>
<reference evidence="7 8" key="1">
    <citation type="journal article" date="2017" name="G3 (Bethesda)">
        <title>The Physical Genome Mapping of Anopheles albimanus Corrected Scaffold Misassemblies and Identified Interarm Rearrangements in Genus Anopheles.</title>
        <authorList>
            <person name="Artemov G.N."/>
            <person name="Peery A.N."/>
            <person name="Jiang X."/>
            <person name="Tu Z."/>
            <person name="Stegniy V.N."/>
            <person name="Sharakhova M.V."/>
            <person name="Sharakhov I.V."/>
        </authorList>
    </citation>
    <scope>NUCLEOTIDE SEQUENCE [LARGE SCALE GENOMIC DNA]</scope>
    <source>
        <strain evidence="7 8">ALBI9_A</strain>
    </source>
</reference>
<feature type="region of interest" description="Disordered" evidence="4">
    <location>
        <begin position="724"/>
        <end position="746"/>
    </location>
</feature>
<evidence type="ECO:0000259" key="5">
    <source>
        <dbReference type="SMART" id="SM00454"/>
    </source>
</evidence>
<feature type="compositionally biased region" description="Low complexity" evidence="4">
    <location>
        <begin position="528"/>
        <end position="540"/>
    </location>
</feature>
<feature type="region of interest" description="Disordered" evidence="4">
    <location>
        <begin position="1"/>
        <end position="46"/>
    </location>
</feature>
<reference evidence="7" key="2">
    <citation type="submission" date="2022-08" db="UniProtKB">
        <authorList>
            <consortium name="EnsemblMetazoa"/>
        </authorList>
    </citation>
    <scope>IDENTIFICATION</scope>
    <source>
        <strain evidence="7">STECLA/ALBI9_A</strain>
    </source>
</reference>
<feature type="region of interest" description="Disordered" evidence="4">
    <location>
        <begin position="362"/>
        <end position="395"/>
    </location>
</feature>
<name>A0A182FTU6_ANOAL</name>
<dbReference type="InterPro" id="IPR003172">
    <property type="entry name" value="ML_dom"/>
</dbReference>
<dbReference type="SUPFAM" id="SSF81296">
    <property type="entry name" value="E set domains"/>
    <property type="match status" value="1"/>
</dbReference>
<comment type="similarity">
    <text evidence="2">Belongs to the NPC2 family.</text>
</comment>
<feature type="compositionally biased region" description="Polar residues" evidence="4">
    <location>
        <begin position="598"/>
        <end position="611"/>
    </location>
</feature>
<evidence type="ECO:0000256" key="4">
    <source>
        <dbReference type="SAM" id="MobiDB-lite"/>
    </source>
</evidence>
<evidence type="ECO:0000313" key="7">
    <source>
        <dbReference type="EnsemblMetazoa" id="AALB009980-PA"/>
    </source>
</evidence>
<dbReference type="Pfam" id="PF02221">
    <property type="entry name" value="E1_DerP2_DerF2"/>
    <property type="match status" value="1"/>
</dbReference>
<sequence length="1031" mass="113299">MNPPYRMPPQPLGGACGMQQQQQQQQQHQQTHQQQHDHHSSSIPGTASTEVHVLNTPLRTHSSKFPIERELILSSNKNSSKIPLMQDNRNTSIPALLNRSSSSAIGPDLPVKQTQAWNQPQLDGMHSGMSSSNPRTIVRFPEDGAPLGDVSSREKDTVKKSVTKTYHTLKDLISSKFKKDGNDQGDELNNVASMLHQQSNVTDQSMAGQQQQAGSGNQTTSYLYSSASDNNLLQAQSNLNVWPSPGSQTNSPLYYHKKFTDPATDSYSADGVLLNGGGVSGGMRGSKALSQPQLNIGELPNARSNNTHSNVISMMPPAAAPVDGTDSDDGGFRQHSSSRAILSIPNSGSGRQTQQSYVQNYRHNHTQQQQQQHMSSYHQAFQNAKQRSGVPEGSSAIQVQSYNTHTTVMVGDQSGSHHHHHHHHHGAPEQGTHQKHTISVDINNVASPLASHHPGQQHQDGYDGGHYDKNGNHSSNVDSGRGSSSMATHAASEMDKSKSKSDNEWIDVVDVELRSILEPGMKSMNIRPESTMSESASSMSPPLPPLSPHEAAMYSSNVVHNNHSTSHTNNTSNNNSNNHSSQANNTQSKANAKLQKQEYGTDTYNRASKNPQPIGPSKGQPSPNTIQNYMNHLKLSSNKKHEQNALKKHLFGLDTDAASVTNTTRSLDLESLLGGPWDGAQSVSESETDGGLQQIRNQLEGLESMYTEVLKMLGNRMATNESALRANRRRRHGSMSSLPSSSISGRPIRDRRRIDERRKVRDIKGINKRFQRLESHVVTLARSVAHLSSEIRSQHQVSQELEELRNDLALLRSQSMHNLPLNATGTVGNASAREPINLTNPKRVKKLTKFFGEDPPLMKLFLKKLGYEKYAPIFESERVGMIELPYLGEERLQKMGIPLGPRLRILQEAQISLCRDTTLCIVVAAEVINFQQCPGEAKCALTDVSITPCPEAAEGRACTVYSGSNVTISFDFTPAFSSNELTADVYWTQPALDLPFIGMDPAACKYTACPVTKDTKQRYSYDLNIKKSYPA</sequence>
<evidence type="ECO:0000256" key="2">
    <source>
        <dbReference type="ARBA" id="ARBA00006370"/>
    </source>
</evidence>
<dbReference type="Gene3D" id="1.10.150.50">
    <property type="entry name" value="Transcription Factor, Ets-1"/>
    <property type="match status" value="1"/>
</dbReference>
<feature type="region of interest" description="Disordered" evidence="4">
    <location>
        <begin position="447"/>
        <end position="502"/>
    </location>
</feature>
<feature type="region of interest" description="Disordered" evidence="4">
    <location>
        <begin position="297"/>
        <end position="335"/>
    </location>
</feature>
<feature type="compositionally biased region" description="Basic residues" evidence="4">
    <location>
        <begin position="416"/>
        <end position="425"/>
    </location>
</feature>
<feature type="compositionally biased region" description="Polar residues" evidence="4">
    <location>
        <begin position="373"/>
        <end position="386"/>
    </location>
</feature>
<dbReference type="GO" id="GO:0005576">
    <property type="term" value="C:extracellular region"/>
    <property type="evidence" value="ECO:0007669"/>
    <property type="project" value="UniProtKB-SubCell"/>
</dbReference>
<keyword evidence="8" id="KW-1185">Reference proteome</keyword>
<feature type="region of interest" description="Disordered" evidence="4">
    <location>
        <begin position="409"/>
        <end position="435"/>
    </location>
</feature>
<evidence type="ECO:0000259" key="6">
    <source>
        <dbReference type="SMART" id="SM00737"/>
    </source>
</evidence>
<feature type="compositionally biased region" description="Low complexity" evidence="4">
    <location>
        <begin position="202"/>
        <end position="221"/>
    </location>
</feature>
<dbReference type="AlphaFoldDB" id="A0A182FTU6"/>
<feature type="region of interest" description="Disordered" evidence="4">
    <location>
        <begin position="520"/>
        <end position="627"/>
    </location>
</feature>
<feature type="region of interest" description="Disordered" evidence="4">
    <location>
        <begin position="201"/>
        <end position="222"/>
    </location>
</feature>
<accession>A0A182FTU6</accession>
<feature type="compositionally biased region" description="Low complexity" evidence="4">
    <location>
        <begin position="734"/>
        <end position="746"/>
    </location>
</feature>
<comment type="subcellular location">
    <subcellularLocation>
        <location evidence="1">Secreted</location>
    </subcellularLocation>
</comment>
<dbReference type="Pfam" id="PF00536">
    <property type="entry name" value="SAM_1"/>
    <property type="match status" value="1"/>
</dbReference>
<dbReference type="STRING" id="7167.A0A182FTU6"/>
<dbReference type="SMART" id="SM00737">
    <property type="entry name" value="ML"/>
    <property type="match status" value="1"/>
</dbReference>
<feature type="compositionally biased region" description="Low complexity" evidence="4">
    <location>
        <begin position="474"/>
        <end position="485"/>
    </location>
</feature>
<dbReference type="Proteomes" id="UP000069272">
    <property type="component" value="Chromosome 3R"/>
</dbReference>
<feature type="compositionally biased region" description="Basic and acidic residues" evidence="4">
    <location>
        <begin position="492"/>
        <end position="502"/>
    </location>
</feature>
<dbReference type="InterPro" id="IPR001660">
    <property type="entry name" value="SAM"/>
</dbReference>
<dbReference type="InterPro" id="IPR014756">
    <property type="entry name" value="Ig_E-set"/>
</dbReference>
<keyword evidence="3" id="KW-0964">Secreted</keyword>
<dbReference type="VEuPathDB" id="VectorBase:AALB20_031416"/>
<dbReference type="VEuPathDB" id="VectorBase:AALB009980"/>
<proteinExistence type="inferred from homology"/>
<feature type="compositionally biased region" description="Pro residues" evidence="4">
    <location>
        <begin position="1"/>
        <end position="11"/>
    </location>
</feature>
<evidence type="ECO:0000256" key="3">
    <source>
        <dbReference type="ARBA" id="ARBA00022525"/>
    </source>
</evidence>
<feature type="compositionally biased region" description="Low complexity" evidence="4">
    <location>
        <begin position="555"/>
        <end position="588"/>
    </location>
</feature>
<protein>
    <submittedName>
        <fullName evidence="7">Uncharacterized protein</fullName>
    </submittedName>
</protein>
<dbReference type="Gene3D" id="2.60.40.770">
    <property type="match status" value="1"/>
</dbReference>
<feature type="compositionally biased region" description="Low complexity" evidence="4">
    <location>
        <begin position="19"/>
        <end position="33"/>
    </location>
</feature>
<dbReference type="CDD" id="cd09487">
    <property type="entry name" value="SAM_superfamily"/>
    <property type="match status" value="1"/>
</dbReference>
<dbReference type="VEuPathDB" id="VectorBase:AALB20_028368"/>